<organism evidence="1 2">
    <name type="scientific">Ensete ventricosum</name>
    <name type="common">Abyssinian banana</name>
    <name type="synonym">Musa ensete</name>
    <dbReference type="NCBI Taxonomy" id="4639"/>
    <lineage>
        <taxon>Eukaryota</taxon>
        <taxon>Viridiplantae</taxon>
        <taxon>Streptophyta</taxon>
        <taxon>Embryophyta</taxon>
        <taxon>Tracheophyta</taxon>
        <taxon>Spermatophyta</taxon>
        <taxon>Magnoliopsida</taxon>
        <taxon>Liliopsida</taxon>
        <taxon>Zingiberales</taxon>
        <taxon>Musaceae</taxon>
        <taxon>Ensete</taxon>
    </lineage>
</organism>
<evidence type="ECO:0000313" key="2">
    <source>
        <dbReference type="Proteomes" id="UP000287651"/>
    </source>
</evidence>
<sequence length="105" mass="11836">MVAAGAPRSLSREILFYDDEVLSCRIASGQFHKLNAFLQVARRYAHYLEGAPLAEKNESQGDETYICKVGLMPHTFLCRMLPPLHNLEPHTRSGDFHVGYKFPAS</sequence>
<dbReference type="Proteomes" id="UP000287651">
    <property type="component" value="Unassembled WGS sequence"/>
</dbReference>
<proteinExistence type="predicted"/>
<dbReference type="EMBL" id="AMZH03005848">
    <property type="protein sequence ID" value="RRT65332.1"/>
    <property type="molecule type" value="Genomic_DNA"/>
</dbReference>
<comment type="caution">
    <text evidence="1">The sequence shown here is derived from an EMBL/GenBank/DDBJ whole genome shotgun (WGS) entry which is preliminary data.</text>
</comment>
<evidence type="ECO:0000313" key="1">
    <source>
        <dbReference type="EMBL" id="RRT65332.1"/>
    </source>
</evidence>
<reference evidence="1 2" key="1">
    <citation type="journal article" date="2014" name="Agronomy (Basel)">
        <title>A Draft Genome Sequence for Ensete ventricosum, the Drought-Tolerant Tree Against Hunger.</title>
        <authorList>
            <person name="Harrison J."/>
            <person name="Moore K.A."/>
            <person name="Paszkiewicz K."/>
            <person name="Jones T."/>
            <person name="Grant M."/>
            <person name="Ambacheew D."/>
            <person name="Muzemil S."/>
            <person name="Studholme D.J."/>
        </authorList>
    </citation>
    <scope>NUCLEOTIDE SEQUENCE [LARGE SCALE GENOMIC DNA]</scope>
</reference>
<name>A0A426ZMV1_ENSVE</name>
<accession>A0A426ZMV1</accession>
<dbReference type="AlphaFoldDB" id="A0A426ZMV1"/>
<protein>
    <submittedName>
        <fullName evidence="1">Uncharacterized protein</fullName>
    </submittedName>
</protein>
<gene>
    <name evidence="1" type="ORF">B296_00000536</name>
</gene>